<dbReference type="AlphaFoldDB" id="G9NG77"/>
<dbReference type="Proteomes" id="UP000005426">
    <property type="component" value="Unassembled WGS sequence"/>
</dbReference>
<dbReference type="HOGENOM" id="CLU_3037932_0_0_1"/>
<gene>
    <name evidence="2" type="ORF">TRIATDRAFT_254468</name>
</gene>
<protein>
    <submittedName>
        <fullName evidence="2">Uncharacterized protein</fullName>
    </submittedName>
</protein>
<evidence type="ECO:0000313" key="2">
    <source>
        <dbReference type="EMBL" id="EHK50289.1"/>
    </source>
</evidence>
<name>G9NG77_HYPAI</name>
<evidence type="ECO:0000313" key="3">
    <source>
        <dbReference type="Proteomes" id="UP000005426"/>
    </source>
</evidence>
<evidence type="ECO:0000256" key="1">
    <source>
        <dbReference type="SAM" id="MobiDB-lite"/>
    </source>
</evidence>
<feature type="non-terminal residue" evidence="2">
    <location>
        <position position="1"/>
    </location>
</feature>
<keyword evidence="3" id="KW-1185">Reference proteome</keyword>
<feature type="compositionally biased region" description="Basic and acidic residues" evidence="1">
    <location>
        <begin position="31"/>
        <end position="46"/>
    </location>
</feature>
<comment type="caution">
    <text evidence="2">The sequence shown here is derived from an EMBL/GenBank/DDBJ whole genome shotgun (WGS) entry which is preliminary data.</text>
</comment>
<dbReference type="EMBL" id="ABDG02000014">
    <property type="protein sequence ID" value="EHK50289.1"/>
    <property type="molecule type" value="Genomic_DNA"/>
</dbReference>
<proteinExistence type="predicted"/>
<feature type="region of interest" description="Disordered" evidence="1">
    <location>
        <begin position="31"/>
        <end position="55"/>
    </location>
</feature>
<organism evidence="2 3">
    <name type="scientific">Hypocrea atroviridis (strain ATCC 20476 / IMI 206040)</name>
    <name type="common">Trichoderma atroviride</name>
    <dbReference type="NCBI Taxonomy" id="452589"/>
    <lineage>
        <taxon>Eukaryota</taxon>
        <taxon>Fungi</taxon>
        <taxon>Dikarya</taxon>
        <taxon>Ascomycota</taxon>
        <taxon>Pezizomycotina</taxon>
        <taxon>Sordariomycetes</taxon>
        <taxon>Hypocreomycetidae</taxon>
        <taxon>Hypocreales</taxon>
        <taxon>Hypocreaceae</taxon>
        <taxon>Trichoderma</taxon>
    </lineage>
</organism>
<reference evidence="2 3" key="1">
    <citation type="journal article" date="2011" name="Genome Biol.">
        <title>Comparative genome sequence analysis underscores mycoparasitism as the ancestral life style of Trichoderma.</title>
        <authorList>
            <person name="Kubicek C.P."/>
            <person name="Herrera-Estrella A."/>
            <person name="Seidl-Seiboth V."/>
            <person name="Martinez D.A."/>
            <person name="Druzhinina I.S."/>
            <person name="Thon M."/>
            <person name="Zeilinger S."/>
            <person name="Casas-Flores S."/>
            <person name="Horwitz B.A."/>
            <person name="Mukherjee P.K."/>
            <person name="Mukherjee M."/>
            <person name="Kredics L."/>
            <person name="Alcaraz L.D."/>
            <person name="Aerts A."/>
            <person name="Antal Z."/>
            <person name="Atanasova L."/>
            <person name="Cervantes-Badillo M.G."/>
            <person name="Challacombe J."/>
            <person name="Chertkov O."/>
            <person name="McCluskey K."/>
            <person name="Coulpier F."/>
            <person name="Deshpande N."/>
            <person name="von Doehren H."/>
            <person name="Ebbole D.J."/>
            <person name="Esquivel-Naranjo E.U."/>
            <person name="Fekete E."/>
            <person name="Flipphi M."/>
            <person name="Glaser F."/>
            <person name="Gomez-Rodriguez E.Y."/>
            <person name="Gruber S."/>
            <person name="Han C."/>
            <person name="Henrissat B."/>
            <person name="Hermosa R."/>
            <person name="Hernandez-Onate M."/>
            <person name="Karaffa L."/>
            <person name="Kosti I."/>
            <person name="Le Crom S."/>
            <person name="Lindquist E."/>
            <person name="Lucas S."/>
            <person name="Luebeck M."/>
            <person name="Luebeck P.S."/>
            <person name="Margeot A."/>
            <person name="Metz B."/>
            <person name="Misra M."/>
            <person name="Nevalainen H."/>
            <person name="Omann M."/>
            <person name="Packer N."/>
            <person name="Perrone G."/>
            <person name="Uresti-Rivera E.E."/>
            <person name="Salamov A."/>
            <person name="Schmoll M."/>
            <person name="Seiboth B."/>
            <person name="Shapiro H."/>
            <person name="Sukno S."/>
            <person name="Tamayo-Ramos J.A."/>
            <person name="Tisch D."/>
            <person name="Wiest A."/>
            <person name="Wilkinson H.H."/>
            <person name="Zhang M."/>
            <person name="Coutinho P.M."/>
            <person name="Kenerley C.M."/>
            <person name="Monte E."/>
            <person name="Baker S.E."/>
            <person name="Grigoriev I.V."/>
        </authorList>
    </citation>
    <scope>NUCLEOTIDE SEQUENCE [LARGE SCALE GENOMIC DNA]</scope>
    <source>
        <strain evidence="3">ATCC 20476 / IMI 206040</strain>
    </source>
</reference>
<accession>G9NG77</accession>
<sequence length="55" mass="5972">FCRPTRVFCVAHIYGGWINAWEVYGKNGGIEREEEGGREGGGDGLKEGMAGVIQN</sequence>